<dbReference type="Proteomes" id="UP000254712">
    <property type="component" value="Unassembled WGS sequence"/>
</dbReference>
<protein>
    <submittedName>
        <fullName evidence="1">Uncharacterized protein</fullName>
    </submittedName>
</protein>
<dbReference type="AlphaFoldDB" id="A0A379WMV7"/>
<name>A0A379WMV7_SALET</name>
<evidence type="ECO:0000313" key="1">
    <source>
        <dbReference type="EMBL" id="SUH35071.1"/>
    </source>
</evidence>
<sequence>MLANVFALALKPAQIVHQFGRVHKAEVDALPCQRMDGVRGIADQRQTMRGKLASIAARQRKNLPFAFQAA</sequence>
<organism evidence="1 2">
    <name type="scientific">Salmonella enterica I</name>
    <dbReference type="NCBI Taxonomy" id="59201"/>
    <lineage>
        <taxon>Bacteria</taxon>
        <taxon>Pseudomonadati</taxon>
        <taxon>Pseudomonadota</taxon>
        <taxon>Gammaproteobacteria</taxon>
        <taxon>Enterobacterales</taxon>
        <taxon>Enterobacteriaceae</taxon>
        <taxon>Salmonella</taxon>
    </lineage>
</organism>
<reference evidence="1 2" key="1">
    <citation type="submission" date="2018-06" db="EMBL/GenBank/DDBJ databases">
        <authorList>
            <consortium name="Pathogen Informatics"/>
            <person name="Doyle S."/>
        </authorList>
    </citation>
    <scope>NUCLEOTIDE SEQUENCE [LARGE SCALE GENOMIC DNA]</scope>
    <source>
        <strain evidence="1 2">NCTC8261</strain>
    </source>
</reference>
<dbReference type="EMBL" id="UGXT01000002">
    <property type="protein sequence ID" value="SUH35071.1"/>
    <property type="molecule type" value="Genomic_DNA"/>
</dbReference>
<evidence type="ECO:0000313" key="2">
    <source>
        <dbReference type="Proteomes" id="UP000254712"/>
    </source>
</evidence>
<proteinExistence type="predicted"/>
<accession>A0A379WMV7</accession>
<gene>
    <name evidence="1" type="ORF">NCTC8261_01278</name>
</gene>